<evidence type="ECO:0000313" key="2">
    <source>
        <dbReference type="EMBL" id="KAG2852489.1"/>
    </source>
</evidence>
<protein>
    <submittedName>
        <fullName evidence="4">Uncharacterized protein</fullName>
    </submittedName>
</protein>
<organism evidence="4 7">
    <name type="scientific">Phytophthora cactorum</name>
    <dbReference type="NCBI Taxonomy" id="29920"/>
    <lineage>
        <taxon>Eukaryota</taxon>
        <taxon>Sar</taxon>
        <taxon>Stramenopiles</taxon>
        <taxon>Oomycota</taxon>
        <taxon>Peronosporomycetes</taxon>
        <taxon>Peronosporales</taxon>
        <taxon>Peronosporaceae</taxon>
        <taxon>Phytophthora</taxon>
    </lineage>
</organism>
<evidence type="ECO:0000313" key="3">
    <source>
        <dbReference type="EMBL" id="KAG2912559.1"/>
    </source>
</evidence>
<evidence type="ECO:0000313" key="7">
    <source>
        <dbReference type="Proteomes" id="UP000736787"/>
    </source>
</evidence>
<dbReference type="Proteomes" id="UP000774804">
    <property type="component" value="Unassembled WGS sequence"/>
</dbReference>
<dbReference type="Proteomes" id="UP000697107">
    <property type="component" value="Unassembled WGS sequence"/>
</dbReference>
<dbReference type="EMBL" id="RCMV01000029">
    <property type="protein sequence ID" value="KAG3227683.1"/>
    <property type="molecule type" value="Genomic_DNA"/>
</dbReference>
<evidence type="ECO:0000313" key="5">
    <source>
        <dbReference type="EMBL" id="KAG2977362.1"/>
    </source>
</evidence>
<evidence type="ECO:0000313" key="6">
    <source>
        <dbReference type="EMBL" id="KAG3227683.1"/>
    </source>
</evidence>
<dbReference type="AlphaFoldDB" id="A0A8T1CTA6"/>
<evidence type="ECO:0000313" key="4">
    <source>
        <dbReference type="EMBL" id="KAG2927747.1"/>
    </source>
</evidence>
<dbReference type="EMBL" id="RCMG01000539">
    <property type="protein sequence ID" value="KAG2852489.1"/>
    <property type="molecule type" value="Genomic_DNA"/>
</dbReference>
<gene>
    <name evidence="2" type="ORF">PC113_g14993</name>
    <name evidence="3" type="ORF">PC115_g12307</name>
    <name evidence="4" type="ORF">PC117_g14527</name>
    <name evidence="5" type="ORF">PC118_g12936</name>
    <name evidence="6" type="ORF">PC129_g1743</name>
</gene>
<dbReference type="EMBL" id="RCML01000428">
    <property type="protein sequence ID" value="KAG2977362.1"/>
    <property type="molecule type" value="Genomic_DNA"/>
</dbReference>
<dbReference type="Proteomes" id="UP000736787">
    <property type="component" value="Unassembled WGS sequence"/>
</dbReference>
<comment type="caution">
    <text evidence="4">The sequence shown here is derived from an EMBL/GenBank/DDBJ whole genome shotgun (WGS) entry which is preliminary data.</text>
</comment>
<dbReference type="EMBL" id="RCMK01000456">
    <property type="protein sequence ID" value="KAG2927747.1"/>
    <property type="molecule type" value="Genomic_DNA"/>
</dbReference>
<sequence length="118" mass="13162">MVKPTCQNAWDEYINCTGVVQIPLLIPHPNIGEEFQIPLVVQQPNIGDCDERVPPIDTSGATDPDVDTDESANPTTPRMSIAETTPRRSYSLRMCTLLPWLLMLSRPSERRSEAVKAN</sequence>
<evidence type="ECO:0000256" key="1">
    <source>
        <dbReference type="SAM" id="MobiDB-lite"/>
    </source>
</evidence>
<feature type="region of interest" description="Disordered" evidence="1">
    <location>
        <begin position="46"/>
        <end position="85"/>
    </location>
</feature>
<name>A0A8T1CTA6_9STRA</name>
<accession>A0A8T1CTA6</accession>
<dbReference type="Proteomes" id="UP000735874">
    <property type="component" value="Unassembled WGS sequence"/>
</dbReference>
<proteinExistence type="predicted"/>
<dbReference type="EMBL" id="RCMI01000407">
    <property type="protein sequence ID" value="KAG2912559.1"/>
    <property type="molecule type" value="Genomic_DNA"/>
</dbReference>
<dbReference type="Proteomes" id="UP000760860">
    <property type="component" value="Unassembled WGS sequence"/>
</dbReference>
<reference evidence="4" key="1">
    <citation type="submission" date="2018-10" db="EMBL/GenBank/DDBJ databases">
        <title>Effector identification in a new, highly contiguous assembly of the strawberry crown rot pathogen Phytophthora cactorum.</title>
        <authorList>
            <person name="Armitage A.D."/>
            <person name="Nellist C.F."/>
            <person name="Bates H."/>
            <person name="Vickerstaff R.J."/>
            <person name="Harrison R.J."/>
        </authorList>
    </citation>
    <scope>NUCLEOTIDE SEQUENCE</scope>
    <source>
        <strain evidence="2">15-7</strain>
        <strain evidence="3">4032</strain>
        <strain evidence="4">4040</strain>
        <strain evidence="5">P415</strain>
        <strain evidence="6">P421</strain>
    </source>
</reference>